<reference evidence="1 2" key="1">
    <citation type="submission" date="2021-06" db="EMBL/GenBank/DDBJ databases">
        <authorList>
            <person name="Kallberg Y."/>
            <person name="Tangrot J."/>
            <person name="Rosling A."/>
        </authorList>
    </citation>
    <scope>NUCLEOTIDE SEQUENCE [LARGE SCALE GENOMIC DNA]</scope>
    <source>
        <strain evidence="1 2">120-4 pot B 10/14</strain>
    </source>
</reference>
<name>A0ABN7XQ57_GIGMA</name>
<protein>
    <submittedName>
        <fullName evidence="1">25606_t:CDS:1</fullName>
    </submittedName>
</protein>
<organism evidence="1 2">
    <name type="scientific">Gigaspora margarita</name>
    <dbReference type="NCBI Taxonomy" id="4874"/>
    <lineage>
        <taxon>Eukaryota</taxon>
        <taxon>Fungi</taxon>
        <taxon>Fungi incertae sedis</taxon>
        <taxon>Mucoromycota</taxon>
        <taxon>Glomeromycotina</taxon>
        <taxon>Glomeromycetes</taxon>
        <taxon>Diversisporales</taxon>
        <taxon>Gigasporaceae</taxon>
        <taxon>Gigaspora</taxon>
    </lineage>
</organism>
<feature type="non-terminal residue" evidence="1">
    <location>
        <position position="1"/>
    </location>
</feature>
<dbReference type="EMBL" id="CAJVQB010170300">
    <property type="protein sequence ID" value="CAG8857377.1"/>
    <property type="molecule type" value="Genomic_DNA"/>
</dbReference>
<comment type="caution">
    <text evidence="1">The sequence shown here is derived from an EMBL/GenBank/DDBJ whole genome shotgun (WGS) entry which is preliminary data.</text>
</comment>
<proteinExistence type="predicted"/>
<sequence length="75" mass="8218">KNLTSIFQNLQNTSQSSQENPQTTTFDLLIYTPSLAILTSTPLTQSIVLPTQSLANLLSNINTNKTFQTSQTQSS</sequence>
<keyword evidence="2" id="KW-1185">Reference proteome</keyword>
<gene>
    <name evidence="1" type="ORF">GMARGA_LOCUS46198</name>
</gene>
<accession>A0ABN7XQ57</accession>
<feature type="non-terminal residue" evidence="1">
    <location>
        <position position="75"/>
    </location>
</feature>
<evidence type="ECO:0000313" key="1">
    <source>
        <dbReference type="EMBL" id="CAG8857377.1"/>
    </source>
</evidence>
<evidence type="ECO:0000313" key="2">
    <source>
        <dbReference type="Proteomes" id="UP000789901"/>
    </source>
</evidence>
<dbReference type="Proteomes" id="UP000789901">
    <property type="component" value="Unassembled WGS sequence"/>
</dbReference>